<dbReference type="GO" id="GO:0047753">
    <property type="term" value="F:choline-sulfatase activity"/>
    <property type="evidence" value="ECO:0007669"/>
    <property type="project" value="UniProtKB-EC"/>
</dbReference>
<dbReference type="InterPro" id="IPR035874">
    <property type="entry name" value="IDS"/>
</dbReference>
<dbReference type="InterPro" id="IPR000917">
    <property type="entry name" value="Sulfatase_N"/>
</dbReference>
<reference evidence="10 11" key="1">
    <citation type="submission" date="2016-07" db="EMBL/GenBank/DDBJ databases">
        <title>Complete genome sequence of Altererythrobacter dongtanensis KCTC 22672, a type strain with esterase isolated from tidal flat.</title>
        <authorList>
            <person name="Cheng H."/>
            <person name="Wu Y.-H."/>
            <person name="Zhou P."/>
            <person name="Huo Y.-Y."/>
            <person name="Wang C.-S."/>
            <person name="Xu X.-W."/>
        </authorList>
    </citation>
    <scope>NUCLEOTIDE SEQUENCE [LARGE SCALE GENOMIC DNA]</scope>
    <source>
        <strain evidence="10 11">KCTC 22672</strain>
    </source>
</reference>
<dbReference type="GO" id="GO:0004423">
    <property type="term" value="F:iduronate-2-sulfatase activity"/>
    <property type="evidence" value="ECO:0007669"/>
    <property type="project" value="InterPro"/>
</dbReference>
<evidence type="ECO:0000259" key="9">
    <source>
        <dbReference type="Pfam" id="PF00884"/>
    </source>
</evidence>
<dbReference type="KEGG" id="ado:A6F68_00807"/>
<dbReference type="Gene3D" id="3.40.720.10">
    <property type="entry name" value="Alkaline Phosphatase, subunit A"/>
    <property type="match status" value="1"/>
</dbReference>
<dbReference type="STRING" id="692370.A6F68_00807"/>
<feature type="region of interest" description="Disordered" evidence="7">
    <location>
        <begin position="98"/>
        <end position="125"/>
    </location>
</feature>
<dbReference type="GO" id="GO:0046872">
    <property type="term" value="F:metal ion binding"/>
    <property type="evidence" value="ECO:0007669"/>
    <property type="project" value="UniProtKB-KW"/>
</dbReference>
<feature type="compositionally biased region" description="Polar residues" evidence="7">
    <location>
        <begin position="98"/>
        <end position="111"/>
    </location>
</feature>
<feature type="domain" description="Sulfatase N-terminal" evidence="9">
    <location>
        <begin position="47"/>
        <end position="403"/>
    </location>
</feature>
<dbReference type="EMBL" id="CP016591">
    <property type="protein sequence ID" value="ANY19333.1"/>
    <property type="molecule type" value="Genomic_DNA"/>
</dbReference>
<evidence type="ECO:0000313" key="11">
    <source>
        <dbReference type="Proteomes" id="UP000092932"/>
    </source>
</evidence>
<gene>
    <name evidence="10" type="primary">betC_3</name>
    <name evidence="10" type="ORF">A6F68_00807</name>
</gene>
<dbReference type="CDD" id="cd16030">
    <property type="entry name" value="iduronate-2-sulfatase"/>
    <property type="match status" value="1"/>
</dbReference>
<keyword evidence="3" id="KW-0479">Metal-binding</keyword>
<evidence type="ECO:0000256" key="8">
    <source>
        <dbReference type="SAM" id="SignalP"/>
    </source>
</evidence>
<evidence type="ECO:0000256" key="2">
    <source>
        <dbReference type="ARBA" id="ARBA00008779"/>
    </source>
</evidence>
<keyword evidence="5 10" id="KW-0378">Hydrolase</keyword>
<feature type="signal peptide" evidence="8">
    <location>
        <begin position="1"/>
        <end position="19"/>
    </location>
</feature>
<dbReference type="PANTHER" id="PTHR45953">
    <property type="entry name" value="IDURONATE 2-SULFATASE"/>
    <property type="match status" value="1"/>
</dbReference>
<dbReference type="SUPFAM" id="SSF53649">
    <property type="entry name" value="Alkaline phosphatase-like"/>
    <property type="match status" value="1"/>
</dbReference>
<dbReference type="RefSeq" id="WP_067676643.1">
    <property type="nucleotide sequence ID" value="NZ_CP016591.1"/>
</dbReference>
<comment type="cofactor">
    <cofactor evidence="1">
        <name>Ca(2+)</name>
        <dbReference type="ChEBI" id="CHEBI:29108"/>
    </cofactor>
</comment>
<evidence type="ECO:0000256" key="4">
    <source>
        <dbReference type="ARBA" id="ARBA00022729"/>
    </source>
</evidence>
<feature type="region of interest" description="Disordered" evidence="7">
    <location>
        <begin position="149"/>
        <end position="179"/>
    </location>
</feature>
<feature type="chain" id="PRO_5008533984" evidence="8">
    <location>
        <begin position="20"/>
        <end position="504"/>
    </location>
</feature>
<keyword evidence="4 8" id="KW-0732">Signal</keyword>
<evidence type="ECO:0000256" key="5">
    <source>
        <dbReference type="ARBA" id="ARBA00022801"/>
    </source>
</evidence>
<dbReference type="PROSITE" id="PS51257">
    <property type="entry name" value="PROKAR_LIPOPROTEIN"/>
    <property type="match status" value="1"/>
</dbReference>
<dbReference type="InterPro" id="IPR017850">
    <property type="entry name" value="Alkaline_phosphatase_core_sf"/>
</dbReference>
<dbReference type="AlphaFoldDB" id="A0A1B2AAY4"/>
<dbReference type="GO" id="GO:0005737">
    <property type="term" value="C:cytoplasm"/>
    <property type="evidence" value="ECO:0007669"/>
    <property type="project" value="TreeGrafter"/>
</dbReference>
<evidence type="ECO:0000256" key="1">
    <source>
        <dbReference type="ARBA" id="ARBA00001913"/>
    </source>
</evidence>
<evidence type="ECO:0000256" key="3">
    <source>
        <dbReference type="ARBA" id="ARBA00022723"/>
    </source>
</evidence>
<sequence>MRAALTGTFALALCGCAAASAPPSSIPVAPAPKVVAGAPDGGWRGYNVLLIALDDLNTDITAYGGNALTPNIDRLAASGTRFDQAYSVVPACNPSRTALLTGQRPETNGQYLNEGDFREKPGGESRITLPQFLRGKGYEAVAAGKIFHKPRGRSGEADPVSDPQSWDNQGKVATGTGGMEDYLDKDGWAKWLDGAGEYEGVPISEYIRKFGIWGPISQKAEETGDFQTARYCADYLSQRHDQPFFLACGLSRPHSPQLAPQEFFDLYPEAQVPYPDTRADDMVDVPKFAQKNWSTSFTRKLRSQPDEWRRAIRGYYASTSFADAAVGKILDSLERSGRAKDTIVVLLGDHGFQVGQKDRWEKFTLWDLGGHTTLVMRLPGESGVVGKPVSFLDLYPTLVSALGFERPGFVEGNDMMSLLRAPASAWDQPVVTTYQQGNNGVRWRNWNYIRYRDGSEELYDLSADPHEYTNLLAKDGARYDALRASLRAHIPAVTNPQQGYKPLG</sequence>
<organism evidence="10 11">
    <name type="scientific">Tsuneonella dongtanensis</name>
    <dbReference type="NCBI Taxonomy" id="692370"/>
    <lineage>
        <taxon>Bacteria</taxon>
        <taxon>Pseudomonadati</taxon>
        <taxon>Pseudomonadota</taxon>
        <taxon>Alphaproteobacteria</taxon>
        <taxon>Sphingomonadales</taxon>
        <taxon>Erythrobacteraceae</taxon>
        <taxon>Tsuneonella</taxon>
    </lineage>
</organism>
<dbReference type="Proteomes" id="UP000092932">
    <property type="component" value="Chromosome"/>
</dbReference>
<accession>A0A1B2AAY4</accession>
<dbReference type="EC" id="3.1.6.6" evidence="10"/>
<name>A0A1B2AAY4_9SPHN</name>
<evidence type="ECO:0000256" key="7">
    <source>
        <dbReference type="SAM" id="MobiDB-lite"/>
    </source>
</evidence>
<proteinExistence type="inferred from homology"/>
<comment type="similarity">
    <text evidence="2">Belongs to the sulfatase family.</text>
</comment>
<evidence type="ECO:0000256" key="6">
    <source>
        <dbReference type="ARBA" id="ARBA00022837"/>
    </source>
</evidence>
<keyword evidence="11" id="KW-1185">Reference proteome</keyword>
<evidence type="ECO:0000313" key="10">
    <source>
        <dbReference type="EMBL" id="ANY19333.1"/>
    </source>
</evidence>
<protein>
    <submittedName>
        <fullName evidence="10">Choline-sulfatase</fullName>
        <ecNumber evidence="10">3.1.6.6</ecNumber>
    </submittedName>
</protein>
<keyword evidence="6" id="KW-0106">Calcium</keyword>
<dbReference type="Pfam" id="PF00884">
    <property type="entry name" value="Sulfatase"/>
    <property type="match status" value="1"/>
</dbReference>
<dbReference type="PANTHER" id="PTHR45953:SF1">
    <property type="entry name" value="IDURONATE 2-SULFATASE"/>
    <property type="match status" value="1"/>
</dbReference>